<dbReference type="AlphaFoldDB" id="A0A1I6RZG5"/>
<feature type="domain" description="CheW-like" evidence="1">
    <location>
        <begin position="8"/>
        <end position="148"/>
    </location>
</feature>
<accession>A0A1I6RZG5</accession>
<dbReference type="SUPFAM" id="SSF50341">
    <property type="entry name" value="CheW-like"/>
    <property type="match status" value="1"/>
</dbReference>
<proteinExistence type="predicted"/>
<keyword evidence="3" id="KW-1185">Reference proteome</keyword>
<dbReference type="PROSITE" id="PS50851">
    <property type="entry name" value="CHEW"/>
    <property type="match status" value="1"/>
</dbReference>
<dbReference type="InterPro" id="IPR036061">
    <property type="entry name" value="CheW-like_dom_sf"/>
</dbReference>
<dbReference type="Proteomes" id="UP000198788">
    <property type="component" value="Unassembled WGS sequence"/>
</dbReference>
<dbReference type="CDD" id="cd00732">
    <property type="entry name" value="CheW"/>
    <property type="match status" value="1"/>
</dbReference>
<sequence length="151" mass="15743">MRADNPDLRELVAFRIGEARYAIDIQSVREIRGWSPATPLPNAQPFMQGVVNLRGIVLPVMDLGRRLGGPPSEPSARHAVIVIEQGGRLVGLLVDGVSDILGVEPGSVQPAPELGAGGSEPLLEGIVAGEDGMISLLDLACLVPEPVADAA</sequence>
<dbReference type="GO" id="GO:0006935">
    <property type="term" value="P:chemotaxis"/>
    <property type="evidence" value="ECO:0007669"/>
    <property type="project" value="InterPro"/>
</dbReference>
<evidence type="ECO:0000259" key="1">
    <source>
        <dbReference type="PROSITE" id="PS50851"/>
    </source>
</evidence>
<evidence type="ECO:0000313" key="3">
    <source>
        <dbReference type="Proteomes" id="UP000198788"/>
    </source>
</evidence>
<dbReference type="Pfam" id="PF01584">
    <property type="entry name" value="CheW"/>
    <property type="match status" value="1"/>
</dbReference>
<dbReference type="OrthoDB" id="9794382at2"/>
<organism evidence="2 3">
    <name type="scientific">Brevundimonas viscosa</name>
    <dbReference type="NCBI Taxonomy" id="871741"/>
    <lineage>
        <taxon>Bacteria</taxon>
        <taxon>Pseudomonadati</taxon>
        <taxon>Pseudomonadota</taxon>
        <taxon>Alphaproteobacteria</taxon>
        <taxon>Caulobacterales</taxon>
        <taxon>Caulobacteraceae</taxon>
        <taxon>Brevundimonas</taxon>
    </lineage>
</organism>
<protein>
    <submittedName>
        <fullName evidence="2">Purine-binding chemotaxis protein CheW</fullName>
    </submittedName>
</protein>
<dbReference type="STRING" id="871741.SAMN05192570_2035"/>
<dbReference type="Gene3D" id="2.40.50.180">
    <property type="entry name" value="CheA-289, Domain 4"/>
    <property type="match status" value="1"/>
</dbReference>
<dbReference type="PANTHER" id="PTHR22617:SF23">
    <property type="entry name" value="CHEMOTAXIS PROTEIN CHEW"/>
    <property type="match status" value="1"/>
</dbReference>
<dbReference type="EMBL" id="FOZV01000004">
    <property type="protein sequence ID" value="SFS70081.1"/>
    <property type="molecule type" value="Genomic_DNA"/>
</dbReference>
<dbReference type="InterPro" id="IPR039315">
    <property type="entry name" value="CheW"/>
</dbReference>
<name>A0A1I6RZG5_9CAUL</name>
<dbReference type="GO" id="GO:0005829">
    <property type="term" value="C:cytosol"/>
    <property type="evidence" value="ECO:0007669"/>
    <property type="project" value="TreeGrafter"/>
</dbReference>
<reference evidence="3" key="1">
    <citation type="submission" date="2016-10" db="EMBL/GenBank/DDBJ databases">
        <authorList>
            <person name="Varghese N."/>
            <person name="Submissions S."/>
        </authorList>
    </citation>
    <scope>NUCLEOTIDE SEQUENCE [LARGE SCALE GENOMIC DNA]</scope>
    <source>
        <strain evidence="3">CGMCC 1.10683</strain>
    </source>
</reference>
<dbReference type="PANTHER" id="PTHR22617">
    <property type="entry name" value="CHEMOTAXIS SENSOR HISTIDINE KINASE-RELATED"/>
    <property type="match status" value="1"/>
</dbReference>
<dbReference type="RefSeq" id="WP_092309906.1">
    <property type="nucleotide sequence ID" value="NZ_FOZV01000004.1"/>
</dbReference>
<dbReference type="GO" id="GO:0007165">
    <property type="term" value="P:signal transduction"/>
    <property type="evidence" value="ECO:0007669"/>
    <property type="project" value="InterPro"/>
</dbReference>
<gene>
    <name evidence="2" type="ORF">SAMN05192570_2035</name>
</gene>
<dbReference type="InterPro" id="IPR002545">
    <property type="entry name" value="CheW-lke_dom"/>
</dbReference>
<dbReference type="SMART" id="SM00260">
    <property type="entry name" value="CheW"/>
    <property type="match status" value="1"/>
</dbReference>
<dbReference type="Gene3D" id="2.30.30.40">
    <property type="entry name" value="SH3 Domains"/>
    <property type="match status" value="1"/>
</dbReference>
<evidence type="ECO:0000313" key="2">
    <source>
        <dbReference type="EMBL" id="SFS70081.1"/>
    </source>
</evidence>